<evidence type="ECO:0000256" key="3">
    <source>
        <dbReference type="SAM" id="SignalP"/>
    </source>
</evidence>
<evidence type="ECO:0000313" key="6">
    <source>
        <dbReference type="Proteomes" id="UP001046870"/>
    </source>
</evidence>
<reference evidence="5" key="1">
    <citation type="submission" date="2021-01" db="EMBL/GenBank/DDBJ databases">
        <authorList>
            <person name="Zahm M."/>
            <person name="Roques C."/>
            <person name="Cabau C."/>
            <person name="Klopp C."/>
            <person name="Donnadieu C."/>
            <person name="Jouanno E."/>
            <person name="Lampietro C."/>
            <person name="Louis A."/>
            <person name="Herpin A."/>
            <person name="Echchiki A."/>
            <person name="Berthelot C."/>
            <person name="Parey E."/>
            <person name="Roest-Crollius H."/>
            <person name="Braasch I."/>
            <person name="Postlethwait J."/>
            <person name="Bobe J."/>
            <person name="Montfort J."/>
            <person name="Bouchez O."/>
            <person name="Begum T."/>
            <person name="Mejri S."/>
            <person name="Adams A."/>
            <person name="Chen W.-J."/>
            <person name="Guiguen Y."/>
        </authorList>
    </citation>
    <scope>NUCLEOTIDE SEQUENCE</scope>
    <source>
        <strain evidence="5">YG-15Mar2019-1</strain>
        <tissue evidence="5">Brain</tissue>
    </source>
</reference>
<protein>
    <recommendedName>
        <fullName evidence="4">Ig-like domain-containing protein</fullName>
    </recommendedName>
</protein>
<dbReference type="InterPro" id="IPR003598">
    <property type="entry name" value="Ig_sub2"/>
</dbReference>
<dbReference type="InterPro" id="IPR050488">
    <property type="entry name" value="Ig_Fc_receptor"/>
</dbReference>
<dbReference type="Pfam" id="PF13895">
    <property type="entry name" value="Ig_2"/>
    <property type="match status" value="2"/>
</dbReference>
<dbReference type="SMART" id="SM00409">
    <property type="entry name" value="IG"/>
    <property type="match status" value="3"/>
</dbReference>
<accession>A0A9D3Q061</accession>
<name>A0A9D3Q061_MEGAT</name>
<keyword evidence="1 3" id="KW-0732">Signal</keyword>
<dbReference type="PANTHER" id="PTHR11481">
    <property type="entry name" value="IMMUNOGLOBULIN FC RECEPTOR"/>
    <property type="match status" value="1"/>
</dbReference>
<dbReference type="GO" id="GO:0009897">
    <property type="term" value="C:external side of plasma membrane"/>
    <property type="evidence" value="ECO:0007669"/>
    <property type="project" value="TreeGrafter"/>
</dbReference>
<organism evidence="5 6">
    <name type="scientific">Megalops atlanticus</name>
    <name type="common">Tarpon</name>
    <name type="synonym">Clupea gigantea</name>
    <dbReference type="NCBI Taxonomy" id="7932"/>
    <lineage>
        <taxon>Eukaryota</taxon>
        <taxon>Metazoa</taxon>
        <taxon>Chordata</taxon>
        <taxon>Craniata</taxon>
        <taxon>Vertebrata</taxon>
        <taxon>Euteleostomi</taxon>
        <taxon>Actinopterygii</taxon>
        <taxon>Neopterygii</taxon>
        <taxon>Teleostei</taxon>
        <taxon>Elopiformes</taxon>
        <taxon>Megalopidae</taxon>
        <taxon>Megalops</taxon>
    </lineage>
</organism>
<feature type="domain" description="Ig-like" evidence="4">
    <location>
        <begin position="111"/>
        <end position="200"/>
    </location>
</feature>
<keyword evidence="6" id="KW-1185">Reference proteome</keyword>
<dbReference type="GO" id="GO:0007166">
    <property type="term" value="P:cell surface receptor signaling pathway"/>
    <property type="evidence" value="ECO:0007669"/>
    <property type="project" value="TreeGrafter"/>
</dbReference>
<feature type="domain" description="Ig-like" evidence="4">
    <location>
        <begin position="212"/>
        <end position="290"/>
    </location>
</feature>
<dbReference type="InterPro" id="IPR007110">
    <property type="entry name" value="Ig-like_dom"/>
</dbReference>
<dbReference type="OrthoDB" id="8917564at2759"/>
<dbReference type="PANTHER" id="PTHR11481:SF64">
    <property type="entry name" value="FC RECEPTOR-LIKE PROTEIN 4"/>
    <property type="match status" value="1"/>
</dbReference>
<evidence type="ECO:0000256" key="1">
    <source>
        <dbReference type="ARBA" id="ARBA00022729"/>
    </source>
</evidence>
<keyword evidence="2" id="KW-1015">Disulfide bond</keyword>
<feature type="chain" id="PRO_5038538271" description="Ig-like domain-containing protein" evidence="3">
    <location>
        <begin position="20"/>
        <end position="311"/>
    </location>
</feature>
<evidence type="ECO:0000256" key="2">
    <source>
        <dbReference type="ARBA" id="ARBA00023157"/>
    </source>
</evidence>
<feature type="domain" description="Ig-like" evidence="4">
    <location>
        <begin position="41"/>
        <end position="94"/>
    </location>
</feature>
<dbReference type="InterPro" id="IPR003599">
    <property type="entry name" value="Ig_sub"/>
</dbReference>
<dbReference type="AlphaFoldDB" id="A0A9D3Q061"/>
<dbReference type="InterPro" id="IPR013783">
    <property type="entry name" value="Ig-like_fold"/>
</dbReference>
<comment type="caution">
    <text evidence="5">The sequence shown here is derived from an EMBL/GenBank/DDBJ whole genome shotgun (WGS) entry which is preliminary data.</text>
</comment>
<evidence type="ECO:0000259" key="4">
    <source>
        <dbReference type="PROSITE" id="PS50835"/>
    </source>
</evidence>
<evidence type="ECO:0000313" key="5">
    <source>
        <dbReference type="EMBL" id="KAG7471099.1"/>
    </source>
</evidence>
<dbReference type="EMBL" id="JAFDVH010000009">
    <property type="protein sequence ID" value="KAG7471099.1"/>
    <property type="molecule type" value="Genomic_DNA"/>
</dbReference>
<dbReference type="GO" id="GO:0006955">
    <property type="term" value="P:immune response"/>
    <property type="evidence" value="ECO:0007669"/>
    <property type="project" value="TreeGrafter"/>
</dbReference>
<dbReference type="Proteomes" id="UP001046870">
    <property type="component" value="Chromosome 9"/>
</dbReference>
<gene>
    <name evidence="5" type="ORF">MATL_G00120810</name>
</gene>
<dbReference type="PROSITE" id="PS50835">
    <property type="entry name" value="IG_LIKE"/>
    <property type="match status" value="3"/>
</dbReference>
<proteinExistence type="predicted"/>
<dbReference type="SMART" id="SM00408">
    <property type="entry name" value="IGc2"/>
    <property type="match status" value="2"/>
</dbReference>
<dbReference type="Gene3D" id="2.60.40.10">
    <property type="entry name" value="Immunoglobulins"/>
    <property type="match status" value="3"/>
</dbReference>
<dbReference type="GO" id="GO:0004888">
    <property type="term" value="F:transmembrane signaling receptor activity"/>
    <property type="evidence" value="ECO:0007669"/>
    <property type="project" value="TreeGrafter"/>
</dbReference>
<dbReference type="InterPro" id="IPR036179">
    <property type="entry name" value="Ig-like_dom_sf"/>
</dbReference>
<sequence length="311" mass="34614">MQSFFGLFVLSTVAGWAASQDKLLRAVLDIASGEPQVFVRETVTLRCNIPGNLLDPWRYLWFKDGAPIRQYSSLVDTYTLTALLPMQSGNYSCQGTMITDYGSLLSAPSQPLRIDVEVGRVILQAPPQPLLINSSVTLACRVRRNPLLMEVVFYKDGTELQRGPHPKLHLHDLMLQDKGAYWCRATWGHMSTWKSSQSVAVQISVIDGLTEPVIEVLSDSPVLLDHRLVLRCQVQINIPRPGLHLRYYFLRNGQRLGLATSRNTLTIPQATLQHSGQYQCKVAVQGLSLTKLSNTLPVEVVAVSESSGELF</sequence>
<dbReference type="SUPFAM" id="SSF48726">
    <property type="entry name" value="Immunoglobulin"/>
    <property type="match status" value="3"/>
</dbReference>
<feature type="signal peptide" evidence="3">
    <location>
        <begin position="1"/>
        <end position="19"/>
    </location>
</feature>